<organism evidence="1 2">
    <name type="scientific">Campylobacter gracilis RM3268</name>
    <dbReference type="NCBI Taxonomy" id="553220"/>
    <lineage>
        <taxon>Bacteria</taxon>
        <taxon>Pseudomonadati</taxon>
        <taxon>Campylobacterota</taxon>
        <taxon>Epsilonproteobacteria</taxon>
        <taxon>Campylobacterales</taxon>
        <taxon>Campylobacteraceae</taxon>
        <taxon>Campylobacter</taxon>
    </lineage>
</organism>
<reference evidence="1 2" key="1">
    <citation type="submission" date="2009-07" db="EMBL/GenBank/DDBJ databases">
        <authorList>
            <person name="Madupu R."/>
            <person name="Sebastian Y."/>
            <person name="Durkin A.S."/>
            <person name="Torralba M."/>
            <person name="Methe B."/>
            <person name="Sutton G.G."/>
            <person name="Strausberg R.L."/>
            <person name="Nelson K.E."/>
        </authorList>
    </citation>
    <scope>NUCLEOTIDE SEQUENCE [LARGE SCALE GENOMIC DNA]</scope>
    <source>
        <strain evidence="1 2">RM3268</strain>
    </source>
</reference>
<protein>
    <submittedName>
        <fullName evidence="1">Uncharacterized protein</fullName>
    </submittedName>
</protein>
<proteinExistence type="predicted"/>
<dbReference type="EMBL" id="ACYG01000031">
    <property type="protein sequence ID" value="EEV16421.1"/>
    <property type="molecule type" value="Genomic_DNA"/>
</dbReference>
<dbReference type="Proteomes" id="UP000005709">
    <property type="component" value="Unassembled WGS sequence"/>
</dbReference>
<dbReference type="AlphaFoldDB" id="C8PL06"/>
<gene>
    <name evidence="1" type="ORF">CAMGR0001_2796</name>
</gene>
<keyword evidence="2" id="KW-1185">Reference proteome</keyword>
<sequence length="57" mass="6445">MIKFYCAPHEISIVRVFYSKTACAVYKRAPINSAKALNLSVQDQGRNDEIFRPLGRG</sequence>
<evidence type="ECO:0000313" key="2">
    <source>
        <dbReference type="Proteomes" id="UP000005709"/>
    </source>
</evidence>
<evidence type="ECO:0000313" key="1">
    <source>
        <dbReference type="EMBL" id="EEV16421.1"/>
    </source>
</evidence>
<name>C8PL06_9BACT</name>
<accession>C8PL06</accession>
<comment type="caution">
    <text evidence="1">The sequence shown here is derived from an EMBL/GenBank/DDBJ whole genome shotgun (WGS) entry which is preliminary data.</text>
</comment>